<comment type="caution">
    <text evidence="1">The sequence shown here is derived from an EMBL/GenBank/DDBJ whole genome shotgun (WGS) entry which is preliminary data.</text>
</comment>
<dbReference type="Proteomes" id="UP000814140">
    <property type="component" value="Unassembled WGS sequence"/>
</dbReference>
<evidence type="ECO:0000313" key="1">
    <source>
        <dbReference type="EMBL" id="KAI0068408.1"/>
    </source>
</evidence>
<sequence>MYPFHDGSSNGVLAQRSEVRRGSARPRHYLESSYHRPSCRYIRCFCLALILLQPFPCTFCFYSCLGTIM</sequence>
<gene>
    <name evidence="1" type="ORF">BV25DRAFT_574018</name>
</gene>
<reference evidence="1" key="2">
    <citation type="journal article" date="2022" name="New Phytol.">
        <title>Evolutionary transition to the ectomycorrhizal habit in the genomes of a hyperdiverse lineage of mushroom-forming fungi.</title>
        <authorList>
            <person name="Looney B."/>
            <person name="Miyauchi S."/>
            <person name="Morin E."/>
            <person name="Drula E."/>
            <person name="Courty P.E."/>
            <person name="Kohler A."/>
            <person name="Kuo A."/>
            <person name="LaButti K."/>
            <person name="Pangilinan J."/>
            <person name="Lipzen A."/>
            <person name="Riley R."/>
            <person name="Andreopoulos W."/>
            <person name="He G."/>
            <person name="Johnson J."/>
            <person name="Nolan M."/>
            <person name="Tritt A."/>
            <person name="Barry K.W."/>
            <person name="Grigoriev I.V."/>
            <person name="Nagy L.G."/>
            <person name="Hibbett D."/>
            <person name="Henrissat B."/>
            <person name="Matheny P.B."/>
            <person name="Labbe J."/>
            <person name="Martin F.M."/>
        </authorList>
    </citation>
    <scope>NUCLEOTIDE SEQUENCE</scope>
    <source>
        <strain evidence="1">HHB10654</strain>
    </source>
</reference>
<accession>A0ACB8TJ21</accession>
<reference evidence="1" key="1">
    <citation type="submission" date="2021-03" db="EMBL/GenBank/DDBJ databases">
        <authorList>
            <consortium name="DOE Joint Genome Institute"/>
            <person name="Ahrendt S."/>
            <person name="Looney B.P."/>
            <person name="Miyauchi S."/>
            <person name="Morin E."/>
            <person name="Drula E."/>
            <person name="Courty P.E."/>
            <person name="Chicoki N."/>
            <person name="Fauchery L."/>
            <person name="Kohler A."/>
            <person name="Kuo A."/>
            <person name="Labutti K."/>
            <person name="Pangilinan J."/>
            <person name="Lipzen A."/>
            <person name="Riley R."/>
            <person name="Andreopoulos W."/>
            <person name="He G."/>
            <person name="Johnson J."/>
            <person name="Barry K.W."/>
            <person name="Grigoriev I.V."/>
            <person name="Nagy L."/>
            <person name="Hibbett D."/>
            <person name="Henrissat B."/>
            <person name="Matheny P.B."/>
            <person name="Labbe J."/>
            <person name="Martin F."/>
        </authorList>
    </citation>
    <scope>NUCLEOTIDE SEQUENCE</scope>
    <source>
        <strain evidence="1">HHB10654</strain>
    </source>
</reference>
<dbReference type="EMBL" id="MU277188">
    <property type="protein sequence ID" value="KAI0068408.1"/>
    <property type="molecule type" value="Genomic_DNA"/>
</dbReference>
<name>A0ACB8TJ21_9AGAM</name>
<proteinExistence type="predicted"/>
<organism evidence="1 2">
    <name type="scientific">Artomyces pyxidatus</name>
    <dbReference type="NCBI Taxonomy" id="48021"/>
    <lineage>
        <taxon>Eukaryota</taxon>
        <taxon>Fungi</taxon>
        <taxon>Dikarya</taxon>
        <taxon>Basidiomycota</taxon>
        <taxon>Agaricomycotina</taxon>
        <taxon>Agaricomycetes</taxon>
        <taxon>Russulales</taxon>
        <taxon>Auriscalpiaceae</taxon>
        <taxon>Artomyces</taxon>
    </lineage>
</organism>
<protein>
    <submittedName>
        <fullName evidence="1">Uncharacterized protein</fullName>
    </submittedName>
</protein>
<keyword evidence="2" id="KW-1185">Reference proteome</keyword>
<evidence type="ECO:0000313" key="2">
    <source>
        <dbReference type="Proteomes" id="UP000814140"/>
    </source>
</evidence>